<evidence type="ECO:0000313" key="1">
    <source>
        <dbReference type="EMBL" id="EMC91493.1"/>
    </source>
</evidence>
<sequence length="63" mass="7181">MEGKVIGGLQTINGGYEICIMHKRLFLQRALSSIFQQQHLLETASEVKGRNYCAVMRRTRDLA</sequence>
<evidence type="ECO:0000313" key="2">
    <source>
        <dbReference type="Proteomes" id="UP000011761"/>
    </source>
</evidence>
<protein>
    <submittedName>
        <fullName evidence="1">Uncharacterized protein</fullName>
    </submittedName>
</protein>
<dbReference type="Proteomes" id="UP000011761">
    <property type="component" value="Unassembled WGS sequence"/>
</dbReference>
<gene>
    <name evidence="1" type="ORF">BAUCODRAFT_127390</name>
</gene>
<dbReference type="AlphaFoldDB" id="M2MJM3"/>
<dbReference type="EMBL" id="KB445564">
    <property type="protein sequence ID" value="EMC91493.1"/>
    <property type="molecule type" value="Genomic_DNA"/>
</dbReference>
<keyword evidence="2" id="KW-1185">Reference proteome</keyword>
<proteinExistence type="predicted"/>
<dbReference type="RefSeq" id="XP_007681790.1">
    <property type="nucleotide sequence ID" value="XM_007683600.1"/>
</dbReference>
<reference evidence="1 2" key="1">
    <citation type="journal article" date="2012" name="PLoS Pathog.">
        <title>Diverse lifestyles and strategies of plant pathogenesis encoded in the genomes of eighteen Dothideomycetes fungi.</title>
        <authorList>
            <person name="Ohm R.A."/>
            <person name="Feau N."/>
            <person name="Henrissat B."/>
            <person name="Schoch C.L."/>
            <person name="Horwitz B.A."/>
            <person name="Barry K.W."/>
            <person name="Condon B.J."/>
            <person name="Copeland A.C."/>
            <person name="Dhillon B."/>
            <person name="Glaser F."/>
            <person name="Hesse C.N."/>
            <person name="Kosti I."/>
            <person name="LaButti K."/>
            <person name="Lindquist E.A."/>
            <person name="Lucas S."/>
            <person name="Salamov A.A."/>
            <person name="Bradshaw R.E."/>
            <person name="Ciuffetti L."/>
            <person name="Hamelin R.C."/>
            <person name="Kema G.H.J."/>
            <person name="Lawrence C."/>
            <person name="Scott J.A."/>
            <person name="Spatafora J.W."/>
            <person name="Turgeon B.G."/>
            <person name="de Wit P.J.G.M."/>
            <person name="Zhong S."/>
            <person name="Goodwin S.B."/>
            <person name="Grigoriev I.V."/>
        </authorList>
    </citation>
    <scope>NUCLEOTIDE SEQUENCE [LARGE SCALE GENOMIC DNA]</scope>
    <source>
        <strain evidence="1 2">UAMH 10762</strain>
    </source>
</reference>
<dbReference type="GeneID" id="19108146"/>
<dbReference type="HOGENOM" id="CLU_2885425_0_0_1"/>
<name>M2MJM3_BAUPA</name>
<organism evidence="1 2">
    <name type="scientific">Baudoinia panamericana (strain UAMH 10762)</name>
    <name type="common">Angels' share fungus</name>
    <name type="synonym">Baudoinia compniacensis (strain UAMH 10762)</name>
    <dbReference type="NCBI Taxonomy" id="717646"/>
    <lineage>
        <taxon>Eukaryota</taxon>
        <taxon>Fungi</taxon>
        <taxon>Dikarya</taxon>
        <taxon>Ascomycota</taxon>
        <taxon>Pezizomycotina</taxon>
        <taxon>Dothideomycetes</taxon>
        <taxon>Dothideomycetidae</taxon>
        <taxon>Mycosphaerellales</taxon>
        <taxon>Teratosphaeriaceae</taxon>
        <taxon>Baudoinia</taxon>
    </lineage>
</organism>
<accession>M2MJM3</accession>
<dbReference type="KEGG" id="bcom:BAUCODRAFT_127390"/>